<dbReference type="STRING" id="1484053.SAMN05444274_1129"/>
<dbReference type="Gene3D" id="1.10.260.40">
    <property type="entry name" value="lambda repressor-like DNA-binding domains"/>
    <property type="match status" value="1"/>
</dbReference>
<dbReference type="CDD" id="cd01392">
    <property type="entry name" value="HTH_LacI"/>
    <property type="match status" value="1"/>
</dbReference>
<dbReference type="EMBL" id="FQUM01000012">
    <property type="protein sequence ID" value="SHF89429.1"/>
    <property type="molecule type" value="Genomic_DNA"/>
</dbReference>
<dbReference type="InterPro" id="IPR010982">
    <property type="entry name" value="Lambda_DNA-bd_dom_sf"/>
</dbReference>
<dbReference type="SUPFAM" id="SSF53822">
    <property type="entry name" value="Periplasmic binding protein-like I"/>
    <property type="match status" value="1"/>
</dbReference>
<accession>A0A1M5FD68</accession>
<dbReference type="SMART" id="SM00354">
    <property type="entry name" value="HTH_LACI"/>
    <property type="match status" value="1"/>
</dbReference>
<dbReference type="InterPro" id="IPR000843">
    <property type="entry name" value="HTH_LacI"/>
</dbReference>
<protein>
    <submittedName>
        <fullName evidence="5">Transcriptional regulator, LacI family</fullName>
    </submittedName>
</protein>
<gene>
    <name evidence="5" type="ORF">SAMN05444274_1129</name>
</gene>
<keyword evidence="3" id="KW-0804">Transcription</keyword>
<proteinExistence type="predicted"/>
<keyword evidence="6" id="KW-1185">Reference proteome</keyword>
<reference evidence="6" key="1">
    <citation type="submission" date="2016-11" db="EMBL/GenBank/DDBJ databases">
        <authorList>
            <person name="Varghese N."/>
            <person name="Submissions S."/>
        </authorList>
    </citation>
    <scope>NUCLEOTIDE SEQUENCE [LARGE SCALE GENOMIC DNA]</scope>
    <source>
        <strain evidence="6">DSM 26910</strain>
    </source>
</reference>
<dbReference type="Gene3D" id="3.40.50.2300">
    <property type="match status" value="2"/>
</dbReference>
<dbReference type="GO" id="GO:0000976">
    <property type="term" value="F:transcription cis-regulatory region binding"/>
    <property type="evidence" value="ECO:0007669"/>
    <property type="project" value="TreeGrafter"/>
</dbReference>
<evidence type="ECO:0000313" key="5">
    <source>
        <dbReference type="EMBL" id="SHF89429.1"/>
    </source>
</evidence>
<dbReference type="PROSITE" id="PS50932">
    <property type="entry name" value="HTH_LACI_2"/>
    <property type="match status" value="1"/>
</dbReference>
<name>A0A1M5FD68_9BACT</name>
<keyword evidence="1" id="KW-0805">Transcription regulation</keyword>
<organism evidence="5 6">
    <name type="scientific">Mariniphaga anaerophila</name>
    <dbReference type="NCBI Taxonomy" id="1484053"/>
    <lineage>
        <taxon>Bacteria</taxon>
        <taxon>Pseudomonadati</taxon>
        <taxon>Bacteroidota</taxon>
        <taxon>Bacteroidia</taxon>
        <taxon>Marinilabiliales</taxon>
        <taxon>Prolixibacteraceae</taxon>
        <taxon>Mariniphaga</taxon>
    </lineage>
</organism>
<dbReference type="CDD" id="cd06267">
    <property type="entry name" value="PBP1_LacI_sugar_binding-like"/>
    <property type="match status" value="1"/>
</dbReference>
<keyword evidence="2" id="KW-0238">DNA-binding</keyword>
<dbReference type="Pfam" id="PF00532">
    <property type="entry name" value="Peripla_BP_1"/>
    <property type="match status" value="1"/>
</dbReference>
<dbReference type="PANTHER" id="PTHR30146">
    <property type="entry name" value="LACI-RELATED TRANSCRIPTIONAL REPRESSOR"/>
    <property type="match status" value="1"/>
</dbReference>
<dbReference type="InterPro" id="IPR001761">
    <property type="entry name" value="Peripla_BP/Lac1_sug-bd_dom"/>
</dbReference>
<dbReference type="Proteomes" id="UP000184164">
    <property type="component" value="Unassembled WGS sequence"/>
</dbReference>
<dbReference type="Pfam" id="PF00356">
    <property type="entry name" value="LacI"/>
    <property type="match status" value="1"/>
</dbReference>
<evidence type="ECO:0000256" key="1">
    <source>
        <dbReference type="ARBA" id="ARBA00023015"/>
    </source>
</evidence>
<evidence type="ECO:0000259" key="4">
    <source>
        <dbReference type="PROSITE" id="PS50932"/>
    </source>
</evidence>
<feature type="domain" description="HTH lacI-type" evidence="4">
    <location>
        <begin position="19"/>
        <end position="76"/>
    </location>
</feature>
<evidence type="ECO:0000256" key="2">
    <source>
        <dbReference type="ARBA" id="ARBA00023125"/>
    </source>
</evidence>
<sequence length="352" mass="39303">MIYYICTNDCTDAMTTQKVNITDIAQKTGLSTTTVSRVLSGKAKQYRIGKKSQQKVEEAAKEMHYVPNHFAANLRTGKSNTVALILPSLSNPFFASIASEINAEIRRFGYIAIISDSDENPDIEKMELEQLRGRNIEGLVIAPCGDQAEYIKSLNDRGMPVICFDRYFEDLDIPYVSTDNFMGAQIATQHLIDKGHESIACIQGVRSSTPNRLRVKGFVETMENAGLKKHSVVGDDFTVQNGYLETKLLLRQSKRPTAILTLSNTIALGCMKAIKEEGIRIPEDISLITFDEHPYLDYLSTPLSCVAQPVSDISKIAIKFLFAKINNAEFEPSQVLLRPELKIKESVRKLND</sequence>
<dbReference type="GO" id="GO:0003700">
    <property type="term" value="F:DNA-binding transcription factor activity"/>
    <property type="evidence" value="ECO:0007669"/>
    <property type="project" value="TreeGrafter"/>
</dbReference>
<dbReference type="AlphaFoldDB" id="A0A1M5FD68"/>
<evidence type="ECO:0000256" key="3">
    <source>
        <dbReference type="ARBA" id="ARBA00023163"/>
    </source>
</evidence>
<dbReference type="PANTHER" id="PTHR30146:SF109">
    <property type="entry name" value="HTH-TYPE TRANSCRIPTIONAL REGULATOR GALS"/>
    <property type="match status" value="1"/>
</dbReference>
<dbReference type="SUPFAM" id="SSF47413">
    <property type="entry name" value="lambda repressor-like DNA-binding domains"/>
    <property type="match status" value="1"/>
</dbReference>
<dbReference type="InterPro" id="IPR028082">
    <property type="entry name" value="Peripla_BP_I"/>
</dbReference>
<evidence type="ECO:0000313" key="6">
    <source>
        <dbReference type="Proteomes" id="UP000184164"/>
    </source>
</evidence>